<dbReference type="Gene3D" id="1.10.150.130">
    <property type="match status" value="1"/>
</dbReference>
<dbReference type="Gene3D" id="1.10.443.10">
    <property type="entry name" value="Intergrase catalytic core"/>
    <property type="match status" value="1"/>
</dbReference>
<dbReference type="PANTHER" id="PTHR30349:SF41">
    <property type="entry name" value="INTEGRASE_RECOMBINASE PROTEIN MJ0367-RELATED"/>
    <property type="match status" value="1"/>
</dbReference>
<keyword evidence="4" id="KW-0233">DNA recombination</keyword>
<organism evidence="8 9">
    <name type="scientific">Paracoccus cavernae</name>
    <dbReference type="NCBI Taxonomy" id="1571207"/>
    <lineage>
        <taxon>Bacteria</taxon>
        <taxon>Pseudomonadati</taxon>
        <taxon>Pseudomonadota</taxon>
        <taxon>Alphaproteobacteria</taxon>
        <taxon>Rhodobacterales</taxon>
        <taxon>Paracoccaceae</taxon>
        <taxon>Paracoccus</taxon>
    </lineage>
</organism>
<reference evidence="9" key="1">
    <citation type="journal article" date="2019" name="Int. J. Syst. Evol. Microbiol.">
        <title>The Global Catalogue of Microorganisms (GCM) 10K type strain sequencing project: providing services to taxonomists for standard genome sequencing and annotation.</title>
        <authorList>
            <consortium name="The Broad Institute Genomics Platform"/>
            <consortium name="The Broad Institute Genome Sequencing Center for Infectious Disease"/>
            <person name="Wu L."/>
            <person name="Ma J."/>
        </authorList>
    </citation>
    <scope>NUCLEOTIDE SEQUENCE [LARGE SCALE GENOMIC DNA]</scope>
    <source>
        <strain evidence="9">CECT 8482</strain>
    </source>
</reference>
<keyword evidence="3 5" id="KW-0238">DNA-binding</keyword>
<dbReference type="InterPro" id="IPR044068">
    <property type="entry name" value="CB"/>
</dbReference>
<proteinExistence type="inferred from homology"/>
<dbReference type="InterPro" id="IPR011010">
    <property type="entry name" value="DNA_brk_join_enz"/>
</dbReference>
<evidence type="ECO:0000259" key="6">
    <source>
        <dbReference type="PROSITE" id="PS51898"/>
    </source>
</evidence>
<dbReference type="EMBL" id="JAUFRC010000001">
    <property type="protein sequence ID" value="MDN3711723.1"/>
    <property type="molecule type" value="Genomic_DNA"/>
</dbReference>
<comment type="caution">
    <text evidence="8">The sequence shown here is derived from an EMBL/GenBank/DDBJ whole genome shotgun (WGS) entry which is preliminary data.</text>
</comment>
<evidence type="ECO:0000313" key="9">
    <source>
        <dbReference type="Proteomes" id="UP001243846"/>
    </source>
</evidence>
<dbReference type="PROSITE" id="PS51898">
    <property type="entry name" value="TYR_RECOMBINASE"/>
    <property type="match status" value="1"/>
</dbReference>
<evidence type="ECO:0000313" key="8">
    <source>
        <dbReference type="EMBL" id="MDN3711723.1"/>
    </source>
</evidence>
<dbReference type="InterPro" id="IPR010998">
    <property type="entry name" value="Integrase_recombinase_N"/>
</dbReference>
<evidence type="ECO:0000256" key="2">
    <source>
        <dbReference type="ARBA" id="ARBA00022908"/>
    </source>
</evidence>
<dbReference type="SUPFAM" id="SSF56349">
    <property type="entry name" value="DNA breaking-rejoining enzymes"/>
    <property type="match status" value="1"/>
</dbReference>
<dbReference type="Proteomes" id="UP001243846">
    <property type="component" value="Unassembled WGS sequence"/>
</dbReference>
<evidence type="ECO:0000256" key="1">
    <source>
        <dbReference type="ARBA" id="ARBA00008857"/>
    </source>
</evidence>
<dbReference type="InterPro" id="IPR002104">
    <property type="entry name" value="Integrase_catalytic"/>
</dbReference>
<evidence type="ECO:0000256" key="4">
    <source>
        <dbReference type="ARBA" id="ARBA00023172"/>
    </source>
</evidence>
<evidence type="ECO:0000256" key="3">
    <source>
        <dbReference type="ARBA" id="ARBA00023125"/>
    </source>
</evidence>
<name>A0ABT8D4L8_9RHOB</name>
<evidence type="ECO:0000256" key="5">
    <source>
        <dbReference type="PROSITE-ProRule" id="PRU01248"/>
    </source>
</evidence>
<dbReference type="InterPro" id="IPR013762">
    <property type="entry name" value="Integrase-like_cat_sf"/>
</dbReference>
<sequence length="526" mass="58879">MGDVMARKQQYLLNRDGRFFARLVVPKDLRKLIGKTELREPLGPDRRTATKLLPGAIAKLQHEIGLAERKAGQVVPSVALARYPLAPDQIALSHYNQRLVLDEQLRGNPAYSAVGINDHYVAHLRAGVAGRLSNQELADLMGERIERFRASGNLDAQAGSDEWRTIACALCSAELEALSRFVERDEGDFTGQPSAPILANARAAEDEPEPVSLAKLLNDYIKSRTAAGFMKDKGKRAHGVIDDLRKFLKHGDARKITKKDLLEWRDHLLTRLAAKTVNDVYLSAVRSLFLWAYENERLPENVAGTVKQPKPKRQRTREAGYTDAEAVAVLKASRTYQPKEDEFGRVRETPESVNAKRWVPLICAFTGARVSEITQLRKEDVRKEGERWVLRVTPEAGTMKAGHYRDVPLHSQIVTEGFIQFVEQAGQGPLFHNGKDPDKFAAKAQRMSNQIADWLRLNEIKPDGVQPSHAWRHRFKTVTRDLGADMRVVDGIQGHAGRTASDEYGDVSLIAKARVIDLLPAYNLTE</sequence>
<dbReference type="PANTHER" id="PTHR30349">
    <property type="entry name" value="PHAGE INTEGRASE-RELATED"/>
    <property type="match status" value="1"/>
</dbReference>
<gene>
    <name evidence="8" type="ORF">QWZ10_07515</name>
</gene>
<comment type="similarity">
    <text evidence="1">Belongs to the 'phage' integrase family.</text>
</comment>
<keyword evidence="2" id="KW-0229">DNA integration</keyword>
<dbReference type="RefSeq" id="WP_377685922.1">
    <property type="nucleotide sequence ID" value="NZ_JBHMDZ010000013.1"/>
</dbReference>
<dbReference type="Pfam" id="PF00589">
    <property type="entry name" value="Phage_integrase"/>
    <property type="match status" value="1"/>
</dbReference>
<dbReference type="PROSITE" id="PS51900">
    <property type="entry name" value="CB"/>
    <property type="match status" value="1"/>
</dbReference>
<accession>A0ABT8D4L8</accession>
<protein>
    <submittedName>
        <fullName evidence="8">Tyrosine-type recombinase/integrase</fullName>
    </submittedName>
</protein>
<keyword evidence="9" id="KW-1185">Reference proteome</keyword>
<dbReference type="InterPro" id="IPR050090">
    <property type="entry name" value="Tyrosine_recombinase_XerCD"/>
</dbReference>
<feature type="domain" description="Core-binding (CB)" evidence="7">
    <location>
        <begin position="211"/>
        <end position="293"/>
    </location>
</feature>
<feature type="domain" description="Tyr recombinase" evidence="6">
    <location>
        <begin position="333"/>
        <end position="517"/>
    </location>
</feature>
<evidence type="ECO:0000259" key="7">
    <source>
        <dbReference type="PROSITE" id="PS51900"/>
    </source>
</evidence>